<dbReference type="SUPFAM" id="SSF48452">
    <property type="entry name" value="TPR-like"/>
    <property type="match status" value="4"/>
</dbReference>
<evidence type="ECO:0000313" key="4">
    <source>
        <dbReference type="EMBL" id="GMM48860.1"/>
    </source>
</evidence>
<evidence type="ECO:0000256" key="2">
    <source>
        <dbReference type="ARBA" id="ARBA00022803"/>
    </source>
</evidence>
<dbReference type="InterPro" id="IPR019734">
    <property type="entry name" value="TPR_rpt"/>
</dbReference>
<proteinExistence type="predicted"/>
<protein>
    <submittedName>
        <fullName evidence="4">SKI complex subunit tetratricopeptide repeat protein</fullName>
    </submittedName>
</protein>
<feature type="repeat" description="TPR" evidence="3">
    <location>
        <begin position="1230"/>
        <end position="1263"/>
    </location>
</feature>
<sequence>MSDKEAKKKIQSYLKQAKKELINEDYDECLSICKSIFKLDKYNFFAYIFAGKSYQSKKIDSEAMKCYIKASEIDPESVLSWKAQLSIQHKDSDFVAFFTTLTKFAKLLQSKNEPFTEVVIYIDEYIKEHGLNFTPMKKYYYRQIIPGLSELGDIIGYNIAKPSDSLKKLISIIEEEENSEVKKTKDKVKMKFSINMTEKAKLDKYNEAVWPIISGSEISKLYELMINLEHNDNDRYSAQDKLLRYKYSLLTAAPAPEKPALRDEISDFVDGLVLTKCPSELAWKIYFDWLDPTTLNDLELDNLSNYISLFGKERGFGSIFYQFLISDISPFEKSRVLDYLYPLKKGTKEKKDKENEKETQEEDERYEIFNVSPQEILTTISNAIEKNTFSIICNRIMLEYCIHLKQYALGLDISTQFTRATVDLKYKTSKNIPNSKLSQTLNLAIIYTYYESPKNFPKAMALYDSIESKYPDDDRIRIGKALILVETNKFEEASHIFMDLINKDANNTNAIQEYGWCQIQLKNFDIGREYLQKAIQTIQDVNQENSSSSATLMNTISKLMYRQAVSYHIEIEELDNDIANDNDEKIKELVNKCIEYNLKCLKISANYAPAFTLLGIMYYNYSNKKDRAIKCFYKAFQLDPAEIEASYRLAEHFTSIDDWEMADIVSKAVIENESAKRQLNSSFNKVQDKSWPYRILGCASMEAKNDTKAIEYFQSALRMNSFDITSWIGLGESYISSGRLEASVKVFEHVIRLANNVSDKEAEITSDMENNADWHAVYLLATSLTSMLEFERSVLILQNLLISQSENISILTLLIETLILRCNAEINKGAILRASDTLLEVFKYLLESFELENKSIKLWKCLGDALTVALKIRMSNDRLPYEKISRIFNKDVFESSELWGEFNAEDYEIPELIARGKYVELLHLFVTLSCIGGYLAGKEKGIRMLNSSLIFNLSVSFFSWFKDSKDAKYKELSIKLANKAISLEPDNSEYWNYLGILTMDKNSKISQHCFIKAISIESKSPTYWFNLGMLYIQYFDNELANECFLRCQSLAAGTSIAWIGQALISKEEGKTLESNNLFTHSYVLSKGSEPANTLLYAVSVLDSIIGEGHDERDLECVQQLTTVNYGLMNYMKLYPNDEFALELSLLVIERLYSFNKGIGYSERLCSLLEDEYENNDSEKNLIRYCKAKCQHSRILLSSKQYKVAYDVCEEIGVLIEGVDDLTLEVQQCLLSCYSVLGLSLYFQGEFDKSLVEFKKLLDAFPENENIVVLVSQVLYAFDDTETRQAALDELLAHISEHGTSLVVCMTIAAMSLSEEWSEYMEAVQEVLQQLPLETLIADTHKEVPSILSVLDKVGKKLWQRQAILFPGDVNVWRNLDKTVSLELAVNSKTESAVSVSDAYVASGRLRETQRALILNGGGCLL</sequence>
<dbReference type="Pfam" id="PF18833">
    <property type="entry name" value="TPR_22"/>
    <property type="match status" value="1"/>
</dbReference>
<keyword evidence="1" id="KW-0677">Repeat</keyword>
<dbReference type="InterPro" id="IPR039226">
    <property type="entry name" value="Ski3/TTC37"/>
</dbReference>
<evidence type="ECO:0000256" key="1">
    <source>
        <dbReference type="ARBA" id="ARBA00022737"/>
    </source>
</evidence>
<dbReference type="PANTHER" id="PTHR15704">
    <property type="entry name" value="SUPERKILLER 3 PROTEIN-RELATED"/>
    <property type="match status" value="1"/>
</dbReference>
<gene>
    <name evidence="4" type="ORF">DAPK24_054580</name>
</gene>
<dbReference type="PROSITE" id="PS50005">
    <property type="entry name" value="TPR"/>
    <property type="match status" value="2"/>
</dbReference>
<accession>A0AAV5RBV0</accession>
<dbReference type="GO" id="GO:0055087">
    <property type="term" value="C:Ski complex"/>
    <property type="evidence" value="ECO:0007669"/>
    <property type="project" value="InterPro"/>
</dbReference>
<dbReference type="InterPro" id="IPR040962">
    <property type="entry name" value="TPR_22"/>
</dbReference>
<keyword evidence="2 3" id="KW-0802">TPR repeat</keyword>
<dbReference type="Gene3D" id="1.25.40.10">
    <property type="entry name" value="Tetratricopeptide repeat domain"/>
    <property type="match status" value="5"/>
</dbReference>
<dbReference type="GO" id="GO:0006401">
    <property type="term" value="P:RNA catabolic process"/>
    <property type="evidence" value="ECO:0007669"/>
    <property type="project" value="InterPro"/>
</dbReference>
<dbReference type="InterPro" id="IPR011990">
    <property type="entry name" value="TPR-like_helical_dom_sf"/>
</dbReference>
<reference evidence="4 5" key="1">
    <citation type="journal article" date="2023" name="Elife">
        <title>Identification of key yeast species and microbe-microbe interactions impacting larval growth of Drosophila in the wild.</title>
        <authorList>
            <person name="Mure A."/>
            <person name="Sugiura Y."/>
            <person name="Maeda R."/>
            <person name="Honda K."/>
            <person name="Sakurai N."/>
            <person name="Takahashi Y."/>
            <person name="Watada M."/>
            <person name="Katoh T."/>
            <person name="Gotoh A."/>
            <person name="Gotoh Y."/>
            <person name="Taniguchi I."/>
            <person name="Nakamura K."/>
            <person name="Hayashi T."/>
            <person name="Katayama T."/>
            <person name="Uemura T."/>
            <person name="Hattori Y."/>
        </authorList>
    </citation>
    <scope>NUCLEOTIDE SEQUENCE [LARGE SCALE GENOMIC DNA]</scope>
    <source>
        <strain evidence="4 5">PK-24</strain>
    </source>
</reference>
<feature type="repeat" description="TPR" evidence="3">
    <location>
        <begin position="724"/>
        <end position="757"/>
    </location>
</feature>
<organism evidence="4 5">
    <name type="scientific">Pichia kluyveri</name>
    <name type="common">Yeast</name>
    <dbReference type="NCBI Taxonomy" id="36015"/>
    <lineage>
        <taxon>Eukaryota</taxon>
        <taxon>Fungi</taxon>
        <taxon>Dikarya</taxon>
        <taxon>Ascomycota</taxon>
        <taxon>Saccharomycotina</taxon>
        <taxon>Pichiomycetes</taxon>
        <taxon>Pichiales</taxon>
        <taxon>Pichiaceae</taxon>
        <taxon>Pichia</taxon>
    </lineage>
</organism>
<dbReference type="EMBL" id="BTGB01000009">
    <property type="protein sequence ID" value="GMM48860.1"/>
    <property type="molecule type" value="Genomic_DNA"/>
</dbReference>
<comment type="caution">
    <text evidence="4">The sequence shown here is derived from an EMBL/GenBank/DDBJ whole genome shotgun (WGS) entry which is preliminary data.</text>
</comment>
<dbReference type="Proteomes" id="UP001378960">
    <property type="component" value="Unassembled WGS sequence"/>
</dbReference>
<dbReference type="PANTHER" id="PTHR15704:SF7">
    <property type="entry name" value="SUPERKILLER COMPLEX PROTEIN 3"/>
    <property type="match status" value="1"/>
</dbReference>
<evidence type="ECO:0000256" key="3">
    <source>
        <dbReference type="PROSITE-ProRule" id="PRU00339"/>
    </source>
</evidence>
<dbReference type="SMART" id="SM00028">
    <property type="entry name" value="TPR"/>
    <property type="match status" value="8"/>
</dbReference>
<evidence type="ECO:0000313" key="5">
    <source>
        <dbReference type="Proteomes" id="UP001378960"/>
    </source>
</evidence>
<keyword evidence="5" id="KW-1185">Reference proteome</keyword>
<name>A0AAV5RBV0_PICKL</name>
<dbReference type="Pfam" id="PF13181">
    <property type="entry name" value="TPR_8"/>
    <property type="match status" value="2"/>
</dbReference>